<dbReference type="SFLD" id="SFLDS00003">
    <property type="entry name" value="Haloacid_Dehalogenase"/>
    <property type="match status" value="1"/>
</dbReference>
<dbReference type="Gene3D" id="3.40.50.1000">
    <property type="entry name" value="HAD superfamily/HAD-like"/>
    <property type="match status" value="1"/>
</dbReference>
<dbReference type="GO" id="GO:0050308">
    <property type="term" value="F:sugar-phosphatase activity"/>
    <property type="evidence" value="ECO:0007669"/>
    <property type="project" value="TreeGrafter"/>
</dbReference>
<dbReference type="EMBL" id="KN833001">
    <property type="protein sequence ID" value="KIM80973.1"/>
    <property type="molecule type" value="Genomic_DNA"/>
</dbReference>
<reference evidence="2" key="2">
    <citation type="submission" date="2015-01" db="EMBL/GenBank/DDBJ databases">
        <title>Evolutionary Origins and Diversification of the Mycorrhizal Mutualists.</title>
        <authorList>
            <consortium name="DOE Joint Genome Institute"/>
            <consortium name="Mycorrhizal Genomics Consortium"/>
            <person name="Kohler A."/>
            <person name="Kuo A."/>
            <person name="Nagy L.G."/>
            <person name="Floudas D."/>
            <person name="Copeland A."/>
            <person name="Barry K.W."/>
            <person name="Cichocki N."/>
            <person name="Veneault-Fourrey C."/>
            <person name="LaButti K."/>
            <person name="Lindquist E.A."/>
            <person name="Lipzen A."/>
            <person name="Lundell T."/>
            <person name="Morin E."/>
            <person name="Murat C."/>
            <person name="Riley R."/>
            <person name="Ohm R."/>
            <person name="Sun H."/>
            <person name="Tunlid A."/>
            <person name="Henrissat B."/>
            <person name="Grigoriev I.V."/>
            <person name="Hibbett D.S."/>
            <person name="Martin F."/>
        </authorList>
    </citation>
    <scope>NUCLEOTIDE SEQUENCE [LARGE SCALE GENOMIC DNA]</scope>
    <source>
        <strain evidence="2">F 1598</strain>
    </source>
</reference>
<dbReference type="SFLD" id="SFLDG01129">
    <property type="entry name" value="C1.5:_HAD__Beta-PGM__Phosphata"/>
    <property type="match status" value="1"/>
</dbReference>
<dbReference type="InterPro" id="IPR051806">
    <property type="entry name" value="HAD-like_SPP"/>
</dbReference>
<dbReference type="STRING" id="765440.A0A0C3B422"/>
<dbReference type="InterPro" id="IPR036412">
    <property type="entry name" value="HAD-like_sf"/>
</dbReference>
<dbReference type="PANTHER" id="PTHR43481:SF2">
    <property type="entry name" value="PHOSPHATASE"/>
    <property type="match status" value="1"/>
</dbReference>
<dbReference type="InterPro" id="IPR023214">
    <property type="entry name" value="HAD_sf"/>
</dbReference>
<dbReference type="InterPro" id="IPR041492">
    <property type="entry name" value="HAD_2"/>
</dbReference>
<dbReference type="HOGENOM" id="CLU_045011_10_0_1"/>
<dbReference type="FunFam" id="3.40.50.1000:FF:000162">
    <property type="entry name" value="HAD-like protein"/>
    <property type="match status" value="1"/>
</dbReference>
<dbReference type="SUPFAM" id="SSF56784">
    <property type="entry name" value="HAD-like"/>
    <property type="match status" value="2"/>
</dbReference>
<gene>
    <name evidence="1" type="ORF">PILCRDRAFT_9014</name>
</gene>
<dbReference type="InterPro" id="IPR006439">
    <property type="entry name" value="HAD-SF_hydro_IA"/>
</dbReference>
<dbReference type="InParanoid" id="A0A0C3B422"/>
<dbReference type="FunFam" id="3.40.50.1000:FF:000145">
    <property type="entry name" value="HAD family hydrolase"/>
    <property type="match status" value="1"/>
</dbReference>
<protein>
    <recommendedName>
        <fullName evidence="3">HAD-like protein</fullName>
    </recommendedName>
</protein>
<evidence type="ECO:0008006" key="3">
    <source>
        <dbReference type="Google" id="ProtNLM"/>
    </source>
</evidence>
<organism evidence="1 2">
    <name type="scientific">Piloderma croceum (strain F 1598)</name>
    <dbReference type="NCBI Taxonomy" id="765440"/>
    <lineage>
        <taxon>Eukaryota</taxon>
        <taxon>Fungi</taxon>
        <taxon>Dikarya</taxon>
        <taxon>Basidiomycota</taxon>
        <taxon>Agaricomycotina</taxon>
        <taxon>Agaricomycetes</taxon>
        <taxon>Agaricomycetidae</taxon>
        <taxon>Atheliales</taxon>
        <taxon>Atheliaceae</taxon>
        <taxon>Piloderma</taxon>
    </lineage>
</organism>
<reference evidence="1 2" key="1">
    <citation type="submission" date="2014-04" db="EMBL/GenBank/DDBJ databases">
        <authorList>
            <consortium name="DOE Joint Genome Institute"/>
            <person name="Kuo A."/>
            <person name="Tarkka M."/>
            <person name="Buscot F."/>
            <person name="Kohler A."/>
            <person name="Nagy L.G."/>
            <person name="Floudas D."/>
            <person name="Copeland A."/>
            <person name="Barry K.W."/>
            <person name="Cichocki N."/>
            <person name="Veneault-Fourrey C."/>
            <person name="LaButti K."/>
            <person name="Lindquist E.A."/>
            <person name="Lipzen A."/>
            <person name="Lundell T."/>
            <person name="Morin E."/>
            <person name="Murat C."/>
            <person name="Sun H."/>
            <person name="Tunlid A."/>
            <person name="Henrissat B."/>
            <person name="Grigoriev I.V."/>
            <person name="Hibbett D.S."/>
            <person name="Martin F."/>
            <person name="Nordberg H.P."/>
            <person name="Cantor M.N."/>
            <person name="Hua S.X."/>
        </authorList>
    </citation>
    <scope>NUCLEOTIDE SEQUENCE [LARGE SCALE GENOMIC DNA]</scope>
    <source>
        <strain evidence="1 2">F 1598</strain>
    </source>
</reference>
<sequence>MSVDTSQPQTFFADAVLFDMDGTLTDSIAAVEAAWGKVAKDIGQDPEYVISATHGKRAVDNLSVFKPHIQSHEMDDEVQAFEETILYFADAYRLHGPGSQPDSPITTAIPLSYMLSPAKSGSTTPELSPSSSVSSSGAPSFVAPHFPSLSNNRFPSESSAVSECNTCNFTPEGQIKECGHSEMVEKRLAAWQLEAVGVDRSVRILPGVKEMMNSLPQGKYAVATSGAKTYAYGCMTRVGITPPEITITADDKRLKNGKPFPDPFLLAAKELGYDAKNCVVFEDSPSGIRAGVASGATVIAVCTSHERKKIENCGAQFLVNNMENVHCELAGNQLKFTVDP</sequence>
<proteinExistence type="predicted"/>
<dbReference type="Pfam" id="PF13419">
    <property type="entry name" value="HAD_2"/>
    <property type="match status" value="1"/>
</dbReference>
<accession>A0A0C3B422</accession>
<evidence type="ECO:0000313" key="2">
    <source>
        <dbReference type="Proteomes" id="UP000054166"/>
    </source>
</evidence>
<dbReference type="InterPro" id="IPR023198">
    <property type="entry name" value="PGP-like_dom2"/>
</dbReference>
<evidence type="ECO:0000313" key="1">
    <source>
        <dbReference type="EMBL" id="KIM80973.1"/>
    </source>
</evidence>
<dbReference type="AlphaFoldDB" id="A0A0C3B422"/>
<dbReference type="OrthoDB" id="40579at2759"/>
<keyword evidence="2" id="KW-1185">Reference proteome</keyword>
<dbReference type="NCBIfam" id="TIGR01509">
    <property type="entry name" value="HAD-SF-IA-v3"/>
    <property type="match status" value="1"/>
</dbReference>
<dbReference type="Proteomes" id="UP000054166">
    <property type="component" value="Unassembled WGS sequence"/>
</dbReference>
<dbReference type="Gene3D" id="1.10.150.240">
    <property type="entry name" value="Putative phosphatase, domain 2"/>
    <property type="match status" value="1"/>
</dbReference>
<name>A0A0C3B422_PILCF</name>
<dbReference type="PANTHER" id="PTHR43481">
    <property type="entry name" value="FRUCTOSE-1-PHOSPHATE PHOSPHATASE"/>
    <property type="match status" value="1"/>
</dbReference>